<proteinExistence type="predicted"/>
<gene>
    <name evidence="2" type="ORF">L596_015909</name>
</gene>
<feature type="coiled-coil region" evidence="1">
    <location>
        <begin position="3"/>
        <end position="56"/>
    </location>
</feature>
<accession>A0A4U5NGI0</accession>
<evidence type="ECO:0000256" key="1">
    <source>
        <dbReference type="SAM" id="Coils"/>
    </source>
</evidence>
<sequence length="115" mass="13283">MEAAEEAEELRKKIDALERQNEELFEMVVGLHSAKVDTERDKLLKVEKENLELKLQTQNLQKVYRAVGERFGSLEPQTHIKPKREAASTPKESAFGFRLPTSFLEFVQGDDPFMF</sequence>
<dbReference type="AlphaFoldDB" id="A0A4U5NGI0"/>
<evidence type="ECO:0000313" key="2">
    <source>
        <dbReference type="EMBL" id="TKR82138.1"/>
    </source>
</evidence>
<dbReference type="Proteomes" id="UP000298663">
    <property type="component" value="Unassembled WGS sequence"/>
</dbReference>
<keyword evidence="3" id="KW-1185">Reference proteome</keyword>
<reference evidence="2 3" key="2">
    <citation type="journal article" date="2019" name="G3 (Bethesda)">
        <title>Hybrid Assembly of the Genome of the Entomopathogenic Nematode Steinernema carpocapsae Identifies the X-Chromosome.</title>
        <authorList>
            <person name="Serra L."/>
            <person name="Macchietto M."/>
            <person name="Macias-Munoz A."/>
            <person name="McGill C.J."/>
            <person name="Rodriguez I.M."/>
            <person name="Rodriguez B."/>
            <person name="Murad R."/>
            <person name="Mortazavi A."/>
        </authorList>
    </citation>
    <scope>NUCLEOTIDE SEQUENCE [LARGE SCALE GENOMIC DNA]</scope>
    <source>
        <strain evidence="2 3">ALL</strain>
    </source>
</reference>
<name>A0A4U5NGI0_STECR</name>
<reference evidence="2 3" key="1">
    <citation type="journal article" date="2015" name="Genome Biol.">
        <title>Comparative genomics of Steinernema reveals deeply conserved gene regulatory networks.</title>
        <authorList>
            <person name="Dillman A.R."/>
            <person name="Macchietto M."/>
            <person name="Porter C.F."/>
            <person name="Rogers A."/>
            <person name="Williams B."/>
            <person name="Antoshechkin I."/>
            <person name="Lee M.M."/>
            <person name="Goodwin Z."/>
            <person name="Lu X."/>
            <person name="Lewis E.E."/>
            <person name="Goodrich-Blair H."/>
            <person name="Stock S.P."/>
            <person name="Adams B.J."/>
            <person name="Sternberg P.W."/>
            <person name="Mortazavi A."/>
        </authorList>
    </citation>
    <scope>NUCLEOTIDE SEQUENCE [LARGE SCALE GENOMIC DNA]</scope>
    <source>
        <strain evidence="2 3">ALL</strain>
    </source>
</reference>
<protein>
    <submittedName>
        <fullName evidence="2">Uncharacterized protein</fullName>
    </submittedName>
</protein>
<evidence type="ECO:0000313" key="3">
    <source>
        <dbReference type="Proteomes" id="UP000298663"/>
    </source>
</evidence>
<comment type="caution">
    <text evidence="2">The sequence shown here is derived from an EMBL/GenBank/DDBJ whole genome shotgun (WGS) entry which is preliminary data.</text>
</comment>
<dbReference type="EMBL" id="AZBU02000004">
    <property type="protein sequence ID" value="TKR82138.1"/>
    <property type="molecule type" value="Genomic_DNA"/>
</dbReference>
<organism evidence="2 3">
    <name type="scientific">Steinernema carpocapsae</name>
    <name type="common">Entomopathogenic nematode</name>
    <dbReference type="NCBI Taxonomy" id="34508"/>
    <lineage>
        <taxon>Eukaryota</taxon>
        <taxon>Metazoa</taxon>
        <taxon>Ecdysozoa</taxon>
        <taxon>Nematoda</taxon>
        <taxon>Chromadorea</taxon>
        <taxon>Rhabditida</taxon>
        <taxon>Tylenchina</taxon>
        <taxon>Panagrolaimomorpha</taxon>
        <taxon>Strongyloidoidea</taxon>
        <taxon>Steinernematidae</taxon>
        <taxon>Steinernema</taxon>
    </lineage>
</organism>
<keyword evidence="1" id="KW-0175">Coiled coil</keyword>